<dbReference type="SMART" id="SM00398">
    <property type="entry name" value="HMG"/>
    <property type="match status" value="1"/>
</dbReference>
<dbReference type="SUPFAM" id="SSF47095">
    <property type="entry name" value="HMG-box"/>
    <property type="match status" value="1"/>
</dbReference>
<dbReference type="Proteomes" id="UP001516464">
    <property type="component" value="Unassembled WGS sequence"/>
</dbReference>
<dbReference type="PROSITE" id="PS50118">
    <property type="entry name" value="HMG_BOX_2"/>
    <property type="match status" value="1"/>
</dbReference>
<evidence type="ECO:0000256" key="1">
    <source>
        <dbReference type="PROSITE-ProRule" id="PRU00267"/>
    </source>
</evidence>
<reference evidence="3 4" key="1">
    <citation type="submission" date="2019-01" db="EMBL/GenBank/DDBJ databases">
        <title>Genomes sequencing and comparative genomics of infectious freshwater microsporidia, Cucumispora dikerogammari and Thelohania contejeani.</title>
        <authorList>
            <person name="Cormier A."/>
            <person name="Giraud I."/>
            <person name="Wattier R."/>
            <person name="Teixeira M."/>
            <person name="Grandjean F."/>
            <person name="Rigaud T."/>
            <person name="Cordaux R."/>
        </authorList>
    </citation>
    <scope>NUCLEOTIDE SEQUENCE [LARGE SCALE GENOMIC DNA]</scope>
    <source>
        <strain evidence="3">T1</strain>
        <tissue evidence="3">Spores</tissue>
    </source>
</reference>
<name>A0ABQ7HVB2_9MICR</name>
<dbReference type="EMBL" id="SBIQ01000567">
    <property type="protein sequence ID" value="KAF7675361.1"/>
    <property type="molecule type" value="Genomic_DNA"/>
</dbReference>
<evidence type="ECO:0000259" key="2">
    <source>
        <dbReference type="PROSITE" id="PS50118"/>
    </source>
</evidence>
<evidence type="ECO:0000313" key="3">
    <source>
        <dbReference type="EMBL" id="KAF7675361.1"/>
    </source>
</evidence>
<dbReference type="InterPro" id="IPR036910">
    <property type="entry name" value="HMG_box_dom_sf"/>
</dbReference>
<gene>
    <name evidence="3" type="ORF">TCON_2720</name>
</gene>
<feature type="DNA-binding region" description="HMG box" evidence="1">
    <location>
        <begin position="66"/>
        <end position="135"/>
    </location>
</feature>
<evidence type="ECO:0000313" key="4">
    <source>
        <dbReference type="Proteomes" id="UP001516464"/>
    </source>
</evidence>
<protein>
    <recommendedName>
        <fullName evidence="2">HMG box domain-containing protein</fullName>
    </recommendedName>
</protein>
<dbReference type="CDD" id="cd00084">
    <property type="entry name" value="HMG-box_SF"/>
    <property type="match status" value="1"/>
</dbReference>
<feature type="domain" description="HMG box" evidence="2">
    <location>
        <begin position="66"/>
        <end position="135"/>
    </location>
</feature>
<dbReference type="InterPro" id="IPR009071">
    <property type="entry name" value="HMG_box_dom"/>
</dbReference>
<keyword evidence="1" id="KW-0539">Nucleus</keyword>
<keyword evidence="1" id="KW-0238">DNA-binding</keyword>
<organism evidence="3 4">
    <name type="scientific">Astathelohania contejeani</name>
    <dbReference type="NCBI Taxonomy" id="164912"/>
    <lineage>
        <taxon>Eukaryota</taxon>
        <taxon>Fungi</taxon>
        <taxon>Fungi incertae sedis</taxon>
        <taxon>Microsporidia</taxon>
        <taxon>Astathelohaniidae</taxon>
        <taxon>Astathelohania</taxon>
    </lineage>
</organism>
<proteinExistence type="predicted"/>
<dbReference type="Pfam" id="PF00505">
    <property type="entry name" value="HMG_box"/>
    <property type="match status" value="1"/>
</dbReference>
<comment type="caution">
    <text evidence="3">The sequence shown here is derived from an EMBL/GenBank/DDBJ whole genome shotgun (WGS) entry which is preliminary data.</text>
</comment>
<accession>A0ABQ7HVB2</accession>
<keyword evidence="4" id="KW-1185">Reference proteome</keyword>
<sequence>MSDENKPSDKQNLLKRKYVYLSKLFMSISNIYNSLASDASMTDEEMQYADKIARMTKRGMRRKRASYKTINGYGLFTREYRNQLKKDMPGLTTIELFRELGRIWRDELDEETKERYNALAAKETKDARQRAENEKLALSKEMDNQVFSDIDDEFGSDDGSNITIDL</sequence>
<dbReference type="Gene3D" id="1.10.30.10">
    <property type="entry name" value="High mobility group box domain"/>
    <property type="match status" value="1"/>
</dbReference>